<organism evidence="6 7">
    <name type="scientific">Elysia chlorotica</name>
    <name type="common">Eastern emerald elysia</name>
    <name type="synonym">Sea slug</name>
    <dbReference type="NCBI Taxonomy" id="188477"/>
    <lineage>
        <taxon>Eukaryota</taxon>
        <taxon>Metazoa</taxon>
        <taxon>Spiralia</taxon>
        <taxon>Lophotrochozoa</taxon>
        <taxon>Mollusca</taxon>
        <taxon>Gastropoda</taxon>
        <taxon>Heterobranchia</taxon>
        <taxon>Euthyneura</taxon>
        <taxon>Panpulmonata</taxon>
        <taxon>Sacoglossa</taxon>
        <taxon>Placobranchoidea</taxon>
        <taxon>Plakobranchidae</taxon>
        <taxon>Elysia</taxon>
    </lineage>
</organism>
<keyword evidence="7" id="KW-1185">Reference proteome</keyword>
<evidence type="ECO:0000256" key="2">
    <source>
        <dbReference type="ARBA" id="ARBA00023157"/>
    </source>
</evidence>
<feature type="compositionally biased region" description="Acidic residues" evidence="4">
    <location>
        <begin position="244"/>
        <end position="257"/>
    </location>
</feature>
<dbReference type="PROSITE" id="PS51465">
    <property type="entry name" value="KAZAL_2"/>
    <property type="match status" value="1"/>
</dbReference>
<feature type="compositionally biased region" description="Basic and acidic residues" evidence="4">
    <location>
        <begin position="274"/>
        <end position="283"/>
    </location>
</feature>
<dbReference type="GO" id="GO:0005518">
    <property type="term" value="F:collagen binding"/>
    <property type="evidence" value="ECO:0007669"/>
    <property type="project" value="TreeGrafter"/>
</dbReference>
<dbReference type="SUPFAM" id="SSF100895">
    <property type="entry name" value="Kazal-type serine protease inhibitors"/>
    <property type="match status" value="1"/>
</dbReference>
<dbReference type="GO" id="GO:0050840">
    <property type="term" value="F:extracellular matrix binding"/>
    <property type="evidence" value="ECO:0007669"/>
    <property type="project" value="TreeGrafter"/>
</dbReference>
<dbReference type="Gene3D" id="3.30.60.30">
    <property type="match status" value="1"/>
</dbReference>
<keyword evidence="1" id="KW-0732">Signal</keyword>
<dbReference type="Proteomes" id="UP000271974">
    <property type="component" value="Unassembled WGS sequence"/>
</dbReference>
<keyword evidence="3" id="KW-0325">Glycoprotein</keyword>
<accession>A0A3S0ZL46</accession>
<reference evidence="6 7" key="1">
    <citation type="submission" date="2019-01" db="EMBL/GenBank/DDBJ databases">
        <title>A draft genome assembly of the solar-powered sea slug Elysia chlorotica.</title>
        <authorList>
            <person name="Cai H."/>
            <person name="Li Q."/>
            <person name="Fang X."/>
            <person name="Li J."/>
            <person name="Curtis N.E."/>
            <person name="Altenburger A."/>
            <person name="Shibata T."/>
            <person name="Feng M."/>
            <person name="Maeda T."/>
            <person name="Schwartz J.A."/>
            <person name="Shigenobu S."/>
            <person name="Lundholm N."/>
            <person name="Nishiyama T."/>
            <person name="Yang H."/>
            <person name="Hasebe M."/>
            <person name="Li S."/>
            <person name="Pierce S.K."/>
            <person name="Wang J."/>
        </authorList>
    </citation>
    <scope>NUCLEOTIDE SEQUENCE [LARGE SCALE GENOMIC DNA]</scope>
    <source>
        <strain evidence="6">EC2010</strain>
        <tissue evidence="6">Whole organism of an adult</tissue>
    </source>
</reference>
<proteinExistence type="predicted"/>
<dbReference type="GO" id="GO:0005615">
    <property type="term" value="C:extracellular space"/>
    <property type="evidence" value="ECO:0007669"/>
    <property type="project" value="TreeGrafter"/>
</dbReference>
<sequence length="377" mass="42998">MKLFFRRCITLIPRIMHLQVPPSPGKRWPGAGPTSRSMLCLLLAVCVAQTWGLSPLMLADDSQSYSAQCGACDESRCPVLSYCEGRAIKDSCNCCTVCSSPKYQPHVSLGGGELGLAQPPLSAEHTPKHECGKVECPRFQVCVANMQGLPLCKCPSEFLCRSNRKRAICGTDGITYESKCHMRIASCKQGMMVRKKHRGVCTEDDERDGETYKRKMRRRLRRRRRRRQKLEEEAVSAGGIGADTEGESEIGEEEERNNEDALTGFSRGSDVFGNEDRRGRLEQVEDDADSPGGKRDERKDRKAKLQRRRRKKKNRKQRKQKKGGKRGNSERRRRRRKRQHGKVRSRSKRHRHAKGLDDAESRARLFEEEFGQSTWFA</sequence>
<evidence type="ECO:0000256" key="4">
    <source>
        <dbReference type="SAM" id="MobiDB-lite"/>
    </source>
</evidence>
<dbReference type="AlphaFoldDB" id="A0A3S0ZL46"/>
<gene>
    <name evidence="6" type="ORF">EGW08_011966</name>
</gene>
<keyword evidence="2" id="KW-1015">Disulfide bond</keyword>
<dbReference type="CDD" id="cd00104">
    <property type="entry name" value="KAZAL_FS"/>
    <property type="match status" value="1"/>
</dbReference>
<dbReference type="PANTHER" id="PTHR13866:SF14">
    <property type="entry name" value="BM-40"/>
    <property type="match status" value="1"/>
</dbReference>
<evidence type="ECO:0000313" key="7">
    <source>
        <dbReference type="Proteomes" id="UP000271974"/>
    </source>
</evidence>
<evidence type="ECO:0000259" key="5">
    <source>
        <dbReference type="PROSITE" id="PS51465"/>
    </source>
</evidence>
<evidence type="ECO:0000256" key="3">
    <source>
        <dbReference type="ARBA" id="ARBA00023180"/>
    </source>
</evidence>
<dbReference type="InterPro" id="IPR002350">
    <property type="entry name" value="Kazal_dom"/>
</dbReference>
<dbReference type="OrthoDB" id="192611at2759"/>
<dbReference type="Pfam" id="PF07648">
    <property type="entry name" value="Kazal_2"/>
    <property type="match status" value="1"/>
</dbReference>
<dbReference type="SMART" id="SM00280">
    <property type="entry name" value="KAZAL"/>
    <property type="match status" value="1"/>
</dbReference>
<dbReference type="EMBL" id="RQTK01000401">
    <property type="protein sequence ID" value="RUS80282.1"/>
    <property type="molecule type" value="Genomic_DNA"/>
</dbReference>
<feature type="compositionally biased region" description="Basic residues" evidence="4">
    <location>
        <begin position="301"/>
        <end position="353"/>
    </location>
</feature>
<feature type="compositionally biased region" description="Basic residues" evidence="4">
    <location>
        <begin position="216"/>
        <end position="228"/>
    </location>
</feature>
<comment type="caution">
    <text evidence="6">The sequence shown here is derived from an EMBL/GenBank/DDBJ whole genome shotgun (WGS) entry which is preliminary data.</text>
</comment>
<name>A0A3S0ZL46_ELYCH</name>
<dbReference type="InterPro" id="IPR036058">
    <property type="entry name" value="Kazal_dom_sf"/>
</dbReference>
<feature type="domain" description="Kazal-like" evidence="5">
    <location>
        <begin position="132"/>
        <end position="203"/>
    </location>
</feature>
<feature type="region of interest" description="Disordered" evidence="4">
    <location>
        <begin position="216"/>
        <end position="363"/>
    </location>
</feature>
<evidence type="ECO:0000313" key="6">
    <source>
        <dbReference type="EMBL" id="RUS80282.1"/>
    </source>
</evidence>
<dbReference type="PANTHER" id="PTHR13866">
    <property type="entry name" value="SPARC OSTEONECTIN"/>
    <property type="match status" value="1"/>
</dbReference>
<dbReference type="STRING" id="188477.A0A3S0ZL46"/>
<protein>
    <recommendedName>
        <fullName evidence="5">Kazal-like domain-containing protein</fullName>
    </recommendedName>
</protein>
<dbReference type="GO" id="GO:0005509">
    <property type="term" value="F:calcium ion binding"/>
    <property type="evidence" value="ECO:0007669"/>
    <property type="project" value="TreeGrafter"/>
</dbReference>
<feature type="compositionally biased region" description="Basic and acidic residues" evidence="4">
    <location>
        <begin position="354"/>
        <end position="363"/>
    </location>
</feature>
<evidence type="ECO:0000256" key="1">
    <source>
        <dbReference type="ARBA" id="ARBA00022729"/>
    </source>
</evidence>